<dbReference type="InterPro" id="IPR013785">
    <property type="entry name" value="Aldolase_TIM"/>
</dbReference>
<comment type="pathway">
    <text evidence="21">Metabolic intermediate biosynthesis; chorismate biosynthesis; chorismate from D-erythrose 4-phosphate and phosphoenolpyruvate: step 2/7.</text>
</comment>
<comment type="pathway">
    <text evidence="21">Metabolic intermediate biosynthesis; chorismate biosynthesis; chorismate from D-erythrose 4-phosphate and phosphoenolpyruvate: step 4/7.</text>
</comment>
<reference evidence="29" key="1">
    <citation type="submission" date="2017-01" db="EMBL/GenBank/DDBJ databases">
        <authorList>
            <person name="Wang Y."/>
            <person name="White M."/>
            <person name="Kvist S."/>
            <person name="Moncalvo J.-M."/>
        </authorList>
    </citation>
    <scope>NUCLEOTIDE SEQUENCE [LARGE SCALE GENOMIC DNA]</scope>
    <source>
        <strain evidence="29">ID-206-W2</strain>
    </source>
</reference>
<evidence type="ECO:0000313" key="28">
    <source>
        <dbReference type="EMBL" id="OMJ08489.1"/>
    </source>
</evidence>
<dbReference type="Pfam" id="PF01488">
    <property type="entry name" value="Shikimate_DH"/>
    <property type="match status" value="1"/>
</dbReference>
<comment type="pathway">
    <text evidence="21">Metabolic intermediate biosynthesis; chorismate biosynthesis; chorismate from D-erythrose 4-phosphate and phosphoenolpyruvate: step 3/7.</text>
</comment>
<keyword evidence="10" id="KW-0547">Nucleotide-binding</keyword>
<evidence type="ECO:0000313" key="29">
    <source>
        <dbReference type="Proteomes" id="UP000187429"/>
    </source>
</evidence>
<dbReference type="EC" id="4.2.1.10" evidence="21"/>
<dbReference type="NCBIfam" id="TIGR01357">
    <property type="entry name" value="aroB"/>
    <property type="match status" value="1"/>
</dbReference>
<dbReference type="NCBIfam" id="TIGR01809">
    <property type="entry name" value="Shik-DH-AROM"/>
    <property type="match status" value="1"/>
</dbReference>
<dbReference type="InterPro" id="IPR056179">
    <property type="entry name" value="DHQS_C"/>
</dbReference>
<keyword evidence="11 21" id="KW-0418">Kinase</keyword>
<comment type="similarity">
    <text evidence="4">In the N-terminal section; belongs to the shikimate kinase family.</text>
</comment>
<dbReference type="FunFam" id="3.65.10.10:FF:000007">
    <property type="entry name" value="Pentafunctional AROM polypeptide"/>
    <property type="match status" value="1"/>
</dbReference>
<evidence type="ECO:0000256" key="14">
    <source>
        <dbReference type="ARBA" id="ARBA00022857"/>
    </source>
</evidence>
<dbReference type="SUPFAM" id="SSF56796">
    <property type="entry name" value="Dehydroquinate synthase-like"/>
    <property type="match status" value="1"/>
</dbReference>
<dbReference type="EMBL" id="LSSM01007379">
    <property type="protein sequence ID" value="OMJ08489.1"/>
    <property type="molecule type" value="Genomic_DNA"/>
</dbReference>
<evidence type="ECO:0000256" key="9">
    <source>
        <dbReference type="ARBA" id="ARBA00022723"/>
    </source>
</evidence>
<dbReference type="InterPro" id="IPR013708">
    <property type="entry name" value="Shikimate_DH-bd_N"/>
</dbReference>
<dbReference type="InterPro" id="IPR030960">
    <property type="entry name" value="DHQS/DOIS_N"/>
</dbReference>
<evidence type="ECO:0000256" key="19">
    <source>
        <dbReference type="ARBA" id="ARBA00044633"/>
    </source>
</evidence>
<comment type="subunit">
    <text evidence="21">Homodimer.</text>
</comment>
<dbReference type="GO" id="GO:0009073">
    <property type="term" value="P:aromatic amino acid family biosynthetic process"/>
    <property type="evidence" value="ECO:0007669"/>
    <property type="project" value="UniProtKB-KW"/>
</dbReference>
<dbReference type="SUPFAM" id="SSF53223">
    <property type="entry name" value="Aminoacid dehydrogenase-like, N-terminal domain"/>
    <property type="match status" value="1"/>
</dbReference>
<keyword evidence="17 21" id="KW-0456">Lyase</keyword>
<evidence type="ECO:0000259" key="24">
    <source>
        <dbReference type="Pfam" id="PF01761"/>
    </source>
</evidence>
<dbReference type="InterPro" id="IPR018508">
    <property type="entry name" value="3-dehydroquinate_DH_AS"/>
</dbReference>
<evidence type="ECO:0000256" key="4">
    <source>
        <dbReference type="ARBA" id="ARBA00009349"/>
    </source>
</evidence>
<feature type="domain" description="Shikimate dehydrogenase substrate binding N-terminal" evidence="25">
    <location>
        <begin position="1342"/>
        <end position="1431"/>
    </location>
</feature>
<evidence type="ECO:0000256" key="7">
    <source>
        <dbReference type="ARBA" id="ARBA00022605"/>
    </source>
</evidence>
<feature type="domain" description="Enolpyruvate transferase" evidence="22">
    <location>
        <begin position="430"/>
        <end position="859"/>
    </location>
</feature>
<evidence type="ECO:0000256" key="12">
    <source>
        <dbReference type="ARBA" id="ARBA00022833"/>
    </source>
</evidence>
<keyword evidence="6 21" id="KW-0963">Cytoplasm</keyword>
<dbReference type="EC" id="4.2.3.4" evidence="21"/>
<dbReference type="CDD" id="cd00464">
    <property type="entry name" value="SK"/>
    <property type="match status" value="1"/>
</dbReference>
<dbReference type="CDD" id="cd01556">
    <property type="entry name" value="EPSP_synthase"/>
    <property type="match status" value="1"/>
</dbReference>
<dbReference type="InterPro" id="IPR016037">
    <property type="entry name" value="DHQ_synth_AroB"/>
</dbReference>
<dbReference type="GO" id="GO:0003855">
    <property type="term" value="F:3-dehydroquinate dehydratase activity"/>
    <property type="evidence" value="ECO:0007669"/>
    <property type="project" value="UniProtKB-EC"/>
</dbReference>
<dbReference type="GO" id="GO:0004764">
    <property type="term" value="F:shikimate 3-dehydrogenase (NADP+) activity"/>
    <property type="evidence" value="ECO:0007669"/>
    <property type="project" value="UniProtKB-EC"/>
</dbReference>
<dbReference type="GO" id="GO:0003866">
    <property type="term" value="F:3-phosphoshikimate 1-carboxyvinyltransferase activity"/>
    <property type="evidence" value="ECO:0007669"/>
    <property type="project" value="UniProtKB-EC"/>
</dbReference>
<dbReference type="PIRSF" id="PIRSF000514">
    <property type="entry name" value="Pentafunct_AroM"/>
    <property type="match status" value="1"/>
</dbReference>
<evidence type="ECO:0000259" key="22">
    <source>
        <dbReference type="Pfam" id="PF00275"/>
    </source>
</evidence>
<keyword evidence="8 21" id="KW-0808">Transferase</keyword>
<protein>
    <recommendedName>
        <fullName evidence="21">Pentafunctional AROM polypeptide</fullName>
    </recommendedName>
    <domain>
        <recommendedName>
            <fullName evidence="21">3-dehydroquinate synthase</fullName>
            <shortName evidence="21">DHQS</shortName>
            <ecNumber evidence="21">4.2.3.4</ecNumber>
        </recommendedName>
    </domain>
    <domain>
        <recommendedName>
            <fullName evidence="21">3-phosphoshikimate 1-carboxyvinyltransferase</fullName>
            <ecNumber evidence="21">2.5.1.19</ecNumber>
        </recommendedName>
    </domain>
    <domain>
        <recommendedName>
            <fullName evidence="21">Shikimate kinase</fullName>
            <shortName evidence="21">SK</shortName>
            <ecNumber evidence="21">2.7.1.71</ecNumber>
        </recommendedName>
    </domain>
    <domain>
        <recommendedName>
            <fullName evidence="21">3-dehydroquinate dehydratase</fullName>
            <shortName evidence="21">3-dehydroquinase</shortName>
            <ecNumber evidence="21">4.2.1.10</ecNumber>
        </recommendedName>
    </domain>
    <domain>
        <recommendedName>
            <fullName evidence="21">Shikimate dehydrogenase</fullName>
            <ecNumber evidence="21">1.1.1.25</ecNumber>
        </recommendedName>
    </domain>
</protein>
<comment type="similarity">
    <text evidence="5">Belongs to the EPSP synthase family.</text>
</comment>
<dbReference type="FunFam" id="3.40.50.1970:FF:000007">
    <property type="entry name" value="Pentafunctional AROM polypeptide"/>
    <property type="match status" value="1"/>
</dbReference>
<organism evidence="28 29">
    <name type="scientific">Smittium culicis</name>
    <dbReference type="NCBI Taxonomy" id="133412"/>
    <lineage>
        <taxon>Eukaryota</taxon>
        <taxon>Fungi</taxon>
        <taxon>Fungi incertae sedis</taxon>
        <taxon>Zoopagomycota</taxon>
        <taxon>Kickxellomycotina</taxon>
        <taxon>Harpellomycetes</taxon>
        <taxon>Harpellales</taxon>
        <taxon>Legeriomycetaceae</taxon>
        <taxon>Smittium</taxon>
    </lineage>
</organism>
<dbReference type="Pfam" id="PF18317">
    <property type="entry name" value="SDH_C"/>
    <property type="match status" value="1"/>
</dbReference>
<evidence type="ECO:0000259" key="26">
    <source>
        <dbReference type="Pfam" id="PF18317"/>
    </source>
</evidence>
<dbReference type="UniPathway" id="UPA00053">
    <property type="reaction ID" value="UER00085"/>
</dbReference>
<comment type="catalytic activity">
    <reaction evidence="21">
        <text>7-phospho-2-dehydro-3-deoxy-D-arabino-heptonate = 3-dehydroquinate + phosphate</text>
        <dbReference type="Rhea" id="RHEA:21968"/>
        <dbReference type="ChEBI" id="CHEBI:32364"/>
        <dbReference type="ChEBI" id="CHEBI:43474"/>
        <dbReference type="ChEBI" id="CHEBI:58394"/>
        <dbReference type="EC" id="4.2.3.4"/>
    </reaction>
</comment>
<keyword evidence="15 21" id="KW-0560">Oxidoreductase</keyword>
<comment type="subcellular location">
    <subcellularLocation>
        <location evidence="21">Cytoplasm</location>
    </subcellularLocation>
</comment>
<dbReference type="InterPro" id="IPR023000">
    <property type="entry name" value="Shikimate_kinase_CS"/>
</dbReference>
<evidence type="ECO:0000256" key="1">
    <source>
        <dbReference type="ARBA" id="ARBA00004811"/>
    </source>
</evidence>
<dbReference type="InterPro" id="IPR027417">
    <property type="entry name" value="P-loop_NTPase"/>
</dbReference>
<keyword evidence="29" id="KW-1185">Reference proteome</keyword>
<name>A0A1R1X1J9_9FUNG</name>
<gene>
    <name evidence="28" type="ORF">AYI69_g11040</name>
</gene>
<dbReference type="PRINTS" id="PR01100">
    <property type="entry name" value="SHIKIMTKNASE"/>
</dbReference>
<evidence type="ECO:0000259" key="23">
    <source>
        <dbReference type="Pfam" id="PF01488"/>
    </source>
</evidence>
<feature type="domain" description="SDH C-terminal" evidence="26">
    <location>
        <begin position="1638"/>
        <end position="1667"/>
    </location>
</feature>
<dbReference type="SUPFAM" id="SSF51569">
    <property type="entry name" value="Aldolase"/>
    <property type="match status" value="1"/>
</dbReference>
<evidence type="ECO:0000256" key="3">
    <source>
        <dbReference type="ARBA" id="ARBA00006477"/>
    </source>
</evidence>
<comment type="similarity">
    <text evidence="21">In the 2nd section; belongs to the EPSP synthase family.</text>
</comment>
<dbReference type="NCBIfam" id="TIGR01356">
    <property type="entry name" value="aroA"/>
    <property type="match status" value="1"/>
</dbReference>
<evidence type="ECO:0000256" key="11">
    <source>
        <dbReference type="ARBA" id="ARBA00022777"/>
    </source>
</evidence>
<dbReference type="Pfam" id="PF00275">
    <property type="entry name" value="EPSP_synthase"/>
    <property type="match status" value="1"/>
</dbReference>
<evidence type="ECO:0000256" key="13">
    <source>
        <dbReference type="ARBA" id="ARBA00022840"/>
    </source>
</evidence>
<dbReference type="PROSITE" id="PS01028">
    <property type="entry name" value="DEHYDROQUINASE_I"/>
    <property type="match status" value="1"/>
</dbReference>
<evidence type="ECO:0000256" key="8">
    <source>
        <dbReference type="ARBA" id="ARBA00022679"/>
    </source>
</evidence>
<dbReference type="Pfam" id="PF24621">
    <property type="entry name" value="DHQS_C"/>
    <property type="match status" value="1"/>
</dbReference>
<feature type="domain" description="3-dehydroquinate synthase N-terminal" evidence="24">
    <location>
        <begin position="91"/>
        <end position="203"/>
    </location>
</feature>
<dbReference type="InterPro" id="IPR031322">
    <property type="entry name" value="Shikimate/glucono_kinase"/>
</dbReference>
<evidence type="ECO:0000256" key="20">
    <source>
        <dbReference type="ARBA" id="ARBA00048567"/>
    </source>
</evidence>
<dbReference type="Gene3D" id="3.40.50.720">
    <property type="entry name" value="NAD(P)-binding Rossmann-like Domain"/>
    <property type="match status" value="1"/>
</dbReference>
<dbReference type="CDD" id="cd01065">
    <property type="entry name" value="NAD_bind_Shikimate_DH"/>
    <property type="match status" value="1"/>
</dbReference>
<dbReference type="Gene3D" id="3.40.50.1970">
    <property type="match status" value="1"/>
</dbReference>
<comment type="pathway">
    <text evidence="1 21">Metabolic intermediate biosynthesis; chorismate biosynthesis; chorismate from D-erythrose 4-phosphate and phosphoenolpyruvate: step 6/7.</text>
</comment>
<feature type="domain" description="Quinate/shikimate 5-dehydrogenase/glutamyl-tRNA reductase" evidence="23">
    <location>
        <begin position="1487"/>
        <end position="1535"/>
    </location>
</feature>
<comment type="catalytic activity">
    <reaction evidence="19">
        <text>3-phosphoshikimate + phosphoenolpyruvate = 5-O-(1-carboxyvinyl)-3-phosphoshikimate + phosphate</text>
        <dbReference type="Rhea" id="RHEA:21256"/>
        <dbReference type="ChEBI" id="CHEBI:43474"/>
        <dbReference type="ChEBI" id="CHEBI:57701"/>
        <dbReference type="ChEBI" id="CHEBI:58702"/>
        <dbReference type="ChEBI" id="CHEBI:145989"/>
        <dbReference type="EC" id="2.5.1.19"/>
    </reaction>
    <physiologicalReaction direction="left-to-right" evidence="19">
        <dbReference type="Rhea" id="RHEA:21257"/>
    </physiologicalReaction>
</comment>
<accession>A0A1R1X1J9</accession>
<keyword evidence="14" id="KW-0521">NADP</keyword>
<dbReference type="InterPro" id="IPR001986">
    <property type="entry name" value="Enolpyruvate_Tfrase_dom"/>
</dbReference>
<comment type="pathway">
    <text evidence="2 21">Metabolic intermediate biosynthesis; chorismate biosynthesis; chorismate from D-erythrose 4-phosphate and phosphoenolpyruvate: step 5/7.</text>
</comment>
<dbReference type="PANTHER" id="PTHR21090:SF5">
    <property type="entry name" value="PENTAFUNCTIONAL AROM POLYPEPTIDE"/>
    <property type="match status" value="1"/>
</dbReference>
<dbReference type="InterPro" id="IPR006264">
    <property type="entry name" value="EPSP_synthase"/>
</dbReference>
<dbReference type="InterPro" id="IPR006151">
    <property type="entry name" value="Shikm_DH/Glu-tRNA_Rdtase"/>
</dbReference>
<evidence type="ECO:0000259" key="27">
    <source>
        <dbReference type="Pfam" id="PF24621"/>
    </source>
</evidence>
<dbReference type="GO" id="GO:0005737">
    <property type="term" value="C:cytoplasm"/>
    <property type="evidence" value="ECO:0007669"/>
    <property type="project" value="UniProtKB-SubCell"/>
</dbReference>
<comment type="similarity">
    <text evidence="21">In the 4th section; belongs to the type-I 3-dehydroquinase family.</text>
</comment>
<dbReference type="GO" id="GO:0046872">
    <property type="term" value="F:metal ion binding"/>
    <property type="evidence" value="ECO:0007669"/>
    <property type="project" value="UniProtKB-KW"/>
</dbReference>
<keyword evidence="12 21" id="KW-0862">Zinc</keyword>
<dbReference type="GO" id="GO:0004765">
    <property type="term" value="F:shikimate kinase activity"/>
    <property type="evidence" value="ECO:0007669"/>
    <property type="project" value="UniProtKB-EC"/>
</dbReference>
<dbReference type="HAMAP" id="MF_00109">
    <property type="entry name" value="Shikimate_kinase"/>
    <property type="match status" value="1"/>
</dbReference>
<dbReference type="Pfam" id="PF01202">
    <property type="entry name" value="SKI"/>
    <property type="match status" value="1"/>
</dbReference>
<dbReference type="GO" id="GO:0009423">
    <property type="term" value="P:chorismate biosynthetic process"/>
    <property type="evidence" value="ECO:0007669"/>
    <property type="project" value="UniProtKB-UniPathway"/>
</dbReference>
<dbReference type="Gene3D" id="3.20.20.70">
    <property type="entry name" value="Aldolase class I"/>
    <property type="match status" value="1"/>
</dbReference>
<comment type="similarity">
    <text evidence="21">In the C-terminal section; belongs to the shikimate dehydrogenase family.</text>
</comment>
<feature type="domain" description="3-dehydroquinate synthase C-terminal" evidence="27">
    <location>
        <begin position="205"/>
        <end position="369"/>
    </location>
</feature>
<comment type="catalytic activity">
    <reaction evidence="20 21">
        <text>shikimate + ATP = 3-phosphoshikimate + ADP + H(+)</text>
        <dbReference type="Rhea" id="RHEA:13121"/>
        <dbReference type="ChEBI" id="CHEBI:15378"/>
        <dbReference type="ChEBI" id="CHEBI:30616"/>
        <dbReference type="ChEBI" id="CHEBI:36208"/>
        <dbReference type="ChEBI" id="CHEBI:145989"/>
        <dbReference type="ChEBI" id="CHEBI:456216"/>
        <dbReference type="EC" id="2.7.1.71"/>
    </reaction>
</comment>
<keyword evidence="13" id="KW-0067">ATP-binding</keyword>
<dbReference type="Gene3D" id="3.65.10.10">
    <property type="entry name" value="Enolpyruvate transferase domain"/>
    <property type="match status" value="2"/>
</dbReference>
<dbReference type="Gene3D" id="1.20.1090.10">
    <property type="entry name" value="Dehydroquinate synthase-like - alpha domain"/>
    <property type="match status" value="1"/>
</dbReference>
<evidence type="ECO:0000256" key="15">
    <source>
        <dbReference type="ARBA" id="ARBA00023002"/>
    </source>
</evidence>
<comment type="function">
    <text evidence="21">The AROM polypeptide catalyzes 5 consecutive enzymatic reactions in prechorismate polyaromatic amino acid biosynthesis.</text>
</comment>
<comment type="similarity">
    <text evidence="21">In the N-terminal section; belongs to the dehydroquinate synthase family.</text>
</comment>
<dbReference type="InterPro" id="IPR000623">
    <property type="entry name" value="Shikimate_kinase/TSH1"/>
</dbReference>
<dbReference type="EC" id="2.5.1.19" evidence="21"/>
<dbReference type="CDD" id="cd00502">
    <property type="entry name" value="DHQase_I"/>
    <property type="match status" value="1"/>
</dbReference>
<dbReference type="GO" id="GO:0003856">
    <property type="term" value="F:3-dehydroquinate synthase activity"/>
    <property type="evidence" value="ECO:0007669"/>
    <property type="project" value="UniProtKB-EC"/>
</dbReference>
<comment type="similarity">
    <text evidence="21">In the 3rd section; belongs to the shikimate kinase family.</text>
</comment>
<dbReference type="Proteomes" id="UP000187429">
    <property type="component" value="Unassembled WGS sequence"/>
</dbReference>
<evidence type="ECO:0000256" key="21">
    <source>
        <dbReference type="PIRNR" id="PIRNR000514"/>
    </source>
</evidence>
<dbReference type="Gene3D" id="3.40.50.300">
    <property type="entry name" value="P-loop containing nucleotide triphosphate hydrolases"/>
    <property type="match status" value="1"/>
</dbReference>
<dbReference type="SUPFAM" id="SSF52540">
    <property type="entry name" value="P-loop containing nucleoside triphosphate hydrolases"/>
    <property type="match status" value="1"/>
</dbReference>
<dbReference type="PANTHER" id="PTHR21090">
    <property type="entry name" value="AROM/DEHYDROQUINATE SYNTHASE"/>
    <property type="match status" value="1"/>
</dbReference>
<dbReference type="InterPro" id="IPR046346">
    <property type="entry name" value="Aminoacid_DH-like_N_sf"/>
</dbReference>
<keyword evidence="18" id="KW-0511">Multifunctional enzyme</keyword>
<dbReference type="PROSITE" id="PS01128">
    <property type="entry name" value="SHIKIMATE_KINASE"/>
    <property type="match status" value="1"/>
</dbReference>
<dbReference type="OrthoDB" id="197068at2759"/>
<dbReference type="GO" id="GO:0008652">
    <property type="term" value="P:amino acid biosynthetic process"/>
    <property type="evidence" value="ECO:0007669"/>
    <property type="project" value="UniProtKB-KW"/>
</dbReference>
<evidence type="ECO:0000259" key="25">
    <source>
        <dbReference type="Pfam" id="PF08501"/>
    </source>
</evidence>
<keyword evidence="16 21" id="KW-0057">Aromatic amino acid biosynthesis</keyword>
<comment type="catalytic activity">
    <reaction evidence="21">
        <text>shikimate + NADP(+) = 3-dehydroshikimate + NADPH + H(+)</text>
        <dbReference type="Rhea" id="RHEA:17737"/>
        <dbReference type="ChEBI" id="CHEBI:15378"/>
        <dbReference type="ChEBI" id="CHEBI:16630"/>
        <dbReference type="ChEBI" id="CHEBI:36208"/>
        <dbReference type="ChEBI" id="CHEBI:57783"/>
        <dbReference type="ChEBI" id="CHEBI:58349"/>
        <dbReference type="EC" id="1.1.1.25"/>
    </reaction>
</comment>
<dbReference type="GO" id="GO:0005524">
    <property type="term" value="F:ATP binding"/>
    <property type="evidence" value="ECO:0007669"/>
    <property type="project" value="UniProtKB-KW"/>
</dbReference>
<comment type="caution">
    <text evidence="28">The sequence shown here is derived from an EMBL/GenBank/DDBJ whole genome shotgun (WGS) entry which is preliminary data.</text>
</comment>
<dbReference type="Pfam" id="PF01487">
    <property type="entry name" value="DHquinase_I"/>
    <property type="match status" value="1"/>
</dbReference>
<keyword evidence="7 21" id="KW-0028">Amino-acid biosynthesis</keyword>
<dbReference type="HAMAP" id="MF_00210">
    <property type="entry name" value="EPSP_synth"/>
    <property type="match status" value="1"/>
</dbReference>
<dbReference type="InterPro" id="IPR041121">
    <property type="entry name" value="SDH_C"/>
</dbReference>
<dbReference type="Pfam" id="PF08501">
    <property type="entry name" value="Shikimate_dh_N"/>
    <property type="match status" value="1"/>
</dbReference>
<dbReference type="InterPro" id="IPR010110">
    <property type="entry name" value="Shikimate_DH_AroM-type"/>
</dbReference>
<evidence type="ECO:0000256" key="10">
    <source>
        <dbReference type="ARBA" id="ARBA00022741"/>
    </source>
</evidence>
<dbReference type="Pfam" id="PF01761">
    <property type="entry name" value="DHQ_synthase"/>
    <property type="match status" value="1"/>
</dbReference>
<evidence type="ECO:0000256" key="2">
    <source>
        <dbReference type="ARBA" id="ARBA00004842"/>
    </source>
</evidence>
<dbReference type="EC" id="2.7.1.71" evidence="21"/>
<dbReference type="CDD" id="cd08195">
    <property type="entry name" value="DHQS"/>
    <property type="match status" value="1"/>
</dbReference>
<dbReference type="InterPro" id="IPR036968">
    <property type="entry name" value="Enolpyruvate_Tfrase_sf"/>
</dbReference>
<evidence type="ECO:0000256" key="16">
    <source>
        <dbReference type="ARBA" id="ARBA00023141"/>
    </source>
</evidence>
<dbReference type="SUPFAM" id="SSF55205">
    <property type="entry name" value="EPT/RTPC-like"/>
    <property type="match status" value="1"/>
</dbReference>
<keyword evidence="9 21" id="KW-0479">Metal-binding</keyword>
<proteinExistence type="inferred from homology"/>
<evidence type="ECO:0000256" key="5">
    <source>
        <dbReference type="ARBA" id="ARBA00009948"/>
    </source>
</evidence>
<dbReference type="InterPro" id="IPR001381">
    <property type="entry name" value="DHquinase_I"/>
</dbReference>
<dbReference type="InterPro" id="IPR013792">
    <property type="entry name" value="RNA3'P_cycl/enolpyr_Trfase_a/b"/>
</dbReference>
<evidence type="ECO:0000256" key="18">
    <source>
        <dbReference type="ARBA" id="ARBA00023268"/>
    </source>
</evidence>
<dbReference type="Gene3D" id="3.40.50.10860">
    <property type="entry name" value="Leucine Dehydrogenase, chain A, domain 1"/>
    <property type="match status" value="1"/>
</dbReference>
<evidence type="ECO:0000256" key="6">
    <source>
        <dbReference type="ARBA" id="ARBA00022490"/>
    </source>
</evidence>
<comment type="catalytic activity">
    <reaction evidence="21">
        <text>3-dehydroquinate = 3-dehydroshikimate + H2O</text>
        <dbReference type="Rhea" id="RHEA:21096"/>
        <dbReference type="ChEBI" id="CHEBI:15377"/>
        <dbReference type="ChEBI" id="CHEBI:16630"/>
        <dbReference type="ChEBI" id="CHEBI:32364"/>
        <dbReference type="EC" id="4.2.1.10"/>
    </reaction>
</comment>
<dbReference type="InterPro" id="IPR036291">
    <property type="entry name" value="NAD(P)-bd_dom_sf"/>
</dbReference>
<dbReference type="InterPro" id="IPR008289">
    <property type="entry name" value="Pentafunct_AroM"/>
</dbReference>
<dbReference type="SUPFAM" id="SSF51735">
    <property type="entry name" value="NAD(P)-binding Rossmann-fold domains"/>
    <property type="match status" value="1"/>
</dbReference>
<comment type="similarity">
    <text evidence="3">In the 2nd section; belongs to the type-I 3-dehydroquinase family.</text>
</comment>
<sequence>MADQNPLSSMRAVGNVNLISVLGEETIVIGRNLIDYIWSDLFNNLAHSSVYVLVTDFNLNKIYAPKFVESFNRAADIKFKDQSNKPKLLVIPVPPGESSKKRSSKEVIEDKMLAESCTRDTFVLALGGGVIGDLAGFVAATFMRGVRYAQIPTSLLAMVDSSIGGKTAIDTTHGKNLIGSFWQPKRIFMDLDFLKTLPDREFSNGMAEVIKSAAIWSEEEFVILEKNSDKIKMSLSSDGDKESHDLLLRVVSSSVRMKAHVVTVDERESGLRGLLNFGHTLGHALEAIVAPHILHGECVSIGCVLEAELSHRLGHLTYSAVARLSRCFSLYNLPIEVFDQKVIKLISARNKAEITLEKMMDTMKVDKKNIGTNKRIVLITRIGKTLEDKPTPVNDDVIMEILAPSVEVIAVPENSLDSWKASHGKDGVVLSPPGSKSISNRALVLAALGKGKCRIHNLLHSDDTRVMIEALTALGACKVDSENDGSILIVEGLGGKMQSTTQQIYLGNAGTAARFLTTMVNLASVGTSEYSIVTGNARMRQRPIGSLVEALTENGCSIQYMENEGSLPLKIEHSASKFPGGHIKLAASISSQYVSSILMCAPYATNPVTLELIGDHVISQSYIDMTISMMASFGLNVERLASNKYYIPAGVYSNPADYEIESDASSATYPLAIAAITSTKVTIPNIGFNSLQGDAKFAVDVLRPMGCTVIQTETSTTVQGPAFGTLKPLKEIDMEPMTDAFLTATVLASVATSSDPETGNWTKIRGIANQHVKECDRIEAMSTELAKLGIKCVIHEDGIDIEGQDIRKVISNNPKPYIYCYDDHRVAMSFSVLATAVSPGLIITERRCVGKTWPQWWCELTRNFHINFKGADVPIDGHLYKPAAKKAQAPVKKESKSVVLVGMRGVGKSTLGLEVAKKLGFSFIDMDSYLEEQLSKSIPEVISEEGWESFRDYESKYLCSVINGKHNSNTIIACGGGVVESEESIKTLNKFKTSGGIILHLYADINHVDDYLQRDKTRPAYKTGEPPKEVFNRRLPLYESVANYTLFVHSEPLFGWPQMVQDAYRLISFVSCGKFNKVKYELDRSFFLSLTVSDIGKLSEPQVKELTSGCNAIEVRVDLFLKTRQFEGVDLTDESKFAEFKLFVLKQISYLRRRSQLPLIYTVRSIDQGGCFQWLPEQIESLLKCGIKWGCEYIDVELTLDERKIAGLRSIKNNALIIASYHDITGLKLRWQMVHPDITTPKYYNLGLQYGDIIKFVSVALEWDDNLRCFLFVRRSGACSNKPLIAINMGLTGQYSRVMNPFLTPVTHPALPNSAAPGQLSVAEIQRTLSTLGGIPPLKFCLLGDPISASPSPIMHNSGFESLGFPYKYFLYPINIEKTDSDNPLLVKLTEFLRSSEFGGASVTIPNKQSIIKYMDELTPAAKIIGAVNTVIPSKANQSVQFISPASSYFINPNKVRLVGDNTDYLGIMRSISRANQSSLSPQSIGSNTKALVIGAGGTSRAALYALYSMGLENVYLYNRTKSRADDLAAVFNDILPKLEVITTLDQKKSSVDNKDLDYSIIISTVPASDLQFEFPDSLFGVAPITNKESESSLAEEFSKVSISKSNYSKIALDMAYKPKITPLLEKSATFGWVTVSGFQVLVDQGIEQFERWTHVSAPEPVMNAAVINFMQSS</sequence>
<dbReference type="EC" id="1.1.1.25" evidence="21"/>
<comment type="cofactor">
    <cofactor evidence="21">
        <name>Zn(2+)</name>
        <dbReference type="ChEBI" id="CHEBI:29105"/>
    </cofactor>
    <text evidence="21">Binds 2 Zn(2+) ions per subunit.</text>
</comment>
<evidence type="ECO:0000256" key="17">
    <source>
        <dbReference type="ARBA" id="ARBA00023239"/>
    </source>
</evidence>